<comment type="caution">
    <text evidence="6">The sequence shown here is derived from an EMBL/GenBank/DDBJ whole genome shotgun (WGS) entry which is preliminary data.</text>
</comment>
<dbReference type="NCBIfam" id="TIGR00005">
    <property type="entry name" value="rluA_subfam"/>
    <property type="match status" value="1"/>
</dbReference>
<dbReference type="PANTHER" id="PTHR21600:SF44">
    <property type="entry name" value="RIBOSOMAL LARGE SUBUNIT PSEUDOURIDINE SYNTHASE D"/>
    <property type="match status" value="1"/>
</dbReference>
<dbReference type="CDD" id="cd02869">
    <property type="entry name" value="PseudoU_synth_RluA_like"/>
    <property type="match status" value="1"/>
</dbReference>
<dbReference type="RefSeq" id="WP_349229132.1">
    <property type="nucleotide sequence ID" value="NZ_JBBMFJ010000011.1"/>
</dbReference>
<evidence type="ECO:0000256" key="3">
    <source>
        <dbReference type="ARBA" id="ARBA00023235"/>
    </source>
</evidence>
<dbReference type="GO" id="GO:0016853">
    <property type="term" value="F:isomerase activity"/>
    <property type="evidence" value="ECO:0007669"/>
    <property type="project" value="UniProtKB-KW"/>
</dbReference>
<reference evidence="6 7" key="1">
    <citation type="submission" date="2024-03" db="EMBL/GenBank/DDBJ databases">
        <title>Human intestinal bacterial collection.</title>
        <authorList>
            <person name="Pauvert C."/>
            <person name="Hitch T.C.A."/>
            <person name="Clavel T."/>
        </authorList>
    </citation>
    <scope>NUCLEOTIDE SEQUENCE [LARGE SCALE GENOMIC DNA]</scope>
    <source>
        <strain evidence="6 7">CLA-AP-H27</strain>
    </source>
</reference>
<keyword evidence="3 4" id="KW-0413">Isomerase</keyword>
<dbReference type="SUPFAM" id="SSF55120">
    <property type="entry name" value="Pseudouridine synthase"/>
    <property type="match status" value="1"/>
</dbReference>
<dbReference type="InterPro" id="IPR020103">
    <property type="entry name" value="PsdUridine_synth_cat_dom_sf"/>
</dbReference>
<dbReference type="InterPro" id="IPR050188">
    <property type="entry name" value="RluA_PseudoU_synthase"/>
</dbReference>
<evidence type="ECO:0000256" key="4">
    <source>
        <dbReference type="RuleBase" id="RU362028"/>
    </source>
</evidence>
<dbReference type="InterPro" id="IPR006145">
    <property type="entry name" value="PsdUridine_synth_RsuA/RluA"/>
</dbReference>
<comment type="similarity">
    <text evidence="2 4">Belongs to the pseudouridine synthase RluA family.</text>
</comment>
<organism evidence="6 7">
    <name type="scientific">Ventrimonas faecis</name>
    <dbReference type="NCBI Taxonomy" id="3133170"/>
    <lineage>
        <taxon>Bacteria</taxon>
        <taxon>Bacillati</taxon>
        <taxon>Bacillota</taxon>
        <taxon>Clostridia</taxon>
        <taxon>Lachnospirales</taxon>
        <taxon>Lachnospiraceae</taxon>
        <taxon>Ventrimonas</taxon>
    </lineage>
</organism>
<evidence type="ECO:0000313" key="7">
    <source>
        <dbReference type="Proteomes" id="UP001437460"/>
    </source>
</evidence>
<comment type="function">
    <text evidence="4">Responsible for synthesis of pseudouridine from uracil.</text>
</comment>
<accession>A0ABV1HMR9</accession>
<evidence type="ECO:0000259" key="5">
    <source>
        <dbReference type="Pfam" id="PF00849"/>
    </source>
</evidence>
<protein>
    <recommendedName>
        <fullName evidence="4">Pseudouridine synthase</fullName>
        <ecNumber evidence="4">5.4.99.-</ecNumber>
    </recommendedName>
</protein>
<name>A0ABV1HMR9_9FIRM</name>
<dbReference type="PANTHER" id="PTHR21600">
    <property type="entry name" value="MITOCHONDRIAL RNA PSEUDOURIDINE SYNTHASE"/>
    <property type="match status" value="1"/>
</dbReference>
<dbReference type="InterPro" id="IPR006225">
    <property type="entry name" value="PsdUridine_synth_RluC/D"/>
</dbReference>
<dbReference type="InterPro" id="IPR006224">
    <property type="entry name" value="PsdUridine_synth_RluA-like_CS"/>
</dbReference>
<dbReference type="Proteomes" id="UP001437460">
    <property type="component" value="Unassembled WGS sequence"/>
</dbReference>
<dbReference type="PROSITE" id="PS01129">
    <property type="entry name" value="PSI_RLU"/>
    <property type="match status" value="1"/>
</dbReference>
<comment type="catalytic activity">
    <reaction evidence="1 4">
        <text>a uridine in RNA = a pseudouridine in RNA</text>
        <dbReference type="Rhea" id="RHEA:48348"/>
        <dbReference type="Rhea" id="RHEA-COMP:12068"/>
        <dbReference type="Rhea" id="RHEA-COMP:12069"/>
        <dbReference type="ChEBI" id="CHEBI:65314"/>
        <dbReference type="ChEBI" id="CHEBI:65315"/>
    </reaction>
</comment>
<keyword evidence="7" id="KW-1185">Reference proteome</keyword>
<evidence type="ECO:0000313" key="6">
    <source>
        <dbReference type="EMBL" id="MEQ2562903.1"/>
    </source>
</evidence>
<dbReference type="EC" id="5.4.99.-" evidence="4"/>
<feature type="domain" description="Pseudouridine synthase RsuA/RluA-like" evidence="5">
    <location>
        <begin position="89"/>
        <end position="243"/>
    </location>
</feature>
<proteinExistence type="inferred from homology"/>
<sequence>MNHIIRHSYAASRDGQTVEELLRSQGYSKSLINRVKLTDDGLMIRGEKVYTTRRMQAGDRLDVALPEEASSEHIVPTPMPLSILYEDEDLMVINKAANVPIHPSQGNFSNSLGNGLAWYFEQKQQSFVFRAINRLDRDTTGLLIVAKNALSSCILSNMIKNRQIHRTYLAAVSGDLSGQPEGTIDVSIARLPGSTIERIPDPVHGESAVTHYQLLSYQPETGTSLLMIRLETGRTHQIRVHMKYIGHPLYGDFLYNPDYRFLQRQSLHSWQLSFTHPVSKIPMEFTAPVPDDMQQFLPDIWIQK</sequence>
<dbReference type="Pfam" id="PF00849">
    <property type="entry name" value="PseudoU_synth_2"/>
    <property type="match status" value="1"/>
</dbReference>
<gene>
    <name evidence="6" type="ORF">WMO41_06965</name>
</gene>
<evidence type="ECO:0000256" key="2">
    <source>
        <dbReference type="ARBA" id="ARBA00010876"/>
    </source>
</evidence>
<dbReference type="Gene3D" id="3.30.2350.10">
    <property type="entry name" value="Pseudouridine synthase"/>
    <property type="match status" value="1"/>
</dbReference>
<evidence type="ECO:0000256" key="1">
    <source>
        <dbReference type="ARBA" id="ARBA00000073"/>
    </source>
</evidence>
<dbReference type="EMBL" id="JBBMFJ010000011">
    <property type="protein sequence ID" value="MEQ2562903.1"/>
    <property type="molecule type" value="Genomic_DNA"/>
</dbReference>